<evidence type="ECO:0000313" key="2">
    <source>
        <dbReference type="Proteomes" id="UP000823561"/>
    </source>
</evidence>
<name>A0AAV6FLL1_9TELE</name>
<dbReference type="PROSITE" id="PS50096">
    <property type="entry name" value="IQ"/>
    <property type="match status" value="2"/>
</dbReference>
<dbReference type="GO" id="GO:0060271">
    <property type="term" value="P:cilium assembly"/>
    <property type="evidence" value="ECO:0007669"/>
    <property type="project" value="InterPro"/>
</dbReference>
<sequence length="607" mass="70205">MNLDIQALVTATKSKPEDAVEDVLAKLSECLGKQSLQAEEELEIFKQDLFNHGIMDYCSRALTLNFTNSYGGYKTAVQIADILSACCVGIGRVKKSKAFHKFLPVVVKNLFSLADSLMMKALRDKSEIERARMFRKVMGSISWLLRAHHHLLAHVLNSKHYENIQLSEDEDVAVALLSLWLELLGMKSSKVFEDIGDQALLAIMDDTVYKMSSFQNPVIGRSSVKILMHIMNHDSKMIEVIVKRYKGLAALAVKDWRGKGFDPVLDRFVSLLKSSPFRRTATKGEDVAAEQERAACVIQAAWRAHRTRKRLKKLPRAISRLQRSFRERKRREVAQQERKQAEEDLRMHMQLRRQRANRMFRQRQLQLMEILPAAQVERYLGEVERQAALLIQRVWRGHRERRVFRQRRYHLKRHKAAVTIQRAVLRFLERRRAQKAYATPWMGLRKPSDARRAELQQEVDEYLALYRSRGVSEEHCRELHTSTQQQLRQWLSTREAAQREEEHTQALLAQINTDMELLLNAPSLKESTPQDCEHFRSRSGPVALRAKQCHGAMVRSASLPWWRKLTEESTHADLFCIHGDDDDFGQVDLEVARLYLGGIREDAAAPE</sequence>
<dbReference type="SMART" id="SM00015">
    <property type="entry name" value="IQ"/>
    <property type="match status" value="3"/>
</dbReference>
<protein>
    <recommendedName>
        <fullName evidence="3">IQ calmodulin-binding motif-containing protein 1</fullName>
    </recommendedName>
</protein>
<dbReference type="GO" id="GO:0005929">
    <property type="term" value="C:cilium"/>
    <property type="evidence" value="ECO:0007669"/>
    <property type="project" value="TreeGrafter"/>
</dbReference>
<reference evidence="1" key="1">
    <citation type="submission" date="2020-10" db="EMBL/GenBank/DDBJ databases">
        <title>Chromosome-scale genome assembly of the Allis shad, Alosa alosa.</title>
        <authorList>
            <person name="Margot Z."/>
            <person name="Christophe K."/>
            <person name="Cabau C."/>
            <person name="Louis A."/>
            <person name="Berthelot C."/>
            <person name="Parey E."/>
            <person name="Roest Crollius H."/>
            <person name="Montfort J."/>
            <person name="Robinson-Rechavi M."/>
            <person name="Bucao C."/>
            <person name="Bouchez O."/>
            <person name="Gislard M."/>
            <person name="Lluch J."/>
            <person name="Milhes M."/>
            <person name="Lampietro C."/>
            <person name="Lopez Roques C."/>
            <person name="Donnadieu C."/>
            <person name="Braasch I."/>
            <person name="Desvignes T."/>
            <person name="Postlethwait J."/>
            <person name="Bobe J."/>
            <person name="Guiguen Y."/>
        </authorList>
    </citation>
    <scope>NUCLEOTIDE SEQUENCE</scope>
    <source>
        <strain evidence="1">M-15738</strain>
        <tissue evidence="1">Blood</tissue>
    </source>
</reference>
<dbReference type="PANTHER" id="PTHR15673:SF2">
    <property type="entry name" value="IQ CALMODULIN-BINDING MOTIF-CONTAINING PROTEIN 1"/>
    <property type="match status" value="1"/>
</dbReference>
<dbReference type="CDD" id="cd23767">
    <property type="entry name" value="IQCD"/>
    <property type="match status" value="1"/>
</dbReference>
<organism evidence="1 2">
    <name type="scientific">Alosa alosa</name>
    <name type="common">allis shad</name>
    <dbReference type="NCBI Taxonomy" id="278164"/>
    <lineage>
        <taxon>Eukaryota</taxon>
        <taxon>Metazoa</taxon>
        <taxon>Chordata</taxon>
        <taxon>Craniata</taxon>
        <taxon>Vertebrata</taxon>
        <taxon>Euteleostomi</taxon>
        <taxon>Actinopterygii</taxon>
        <taxon>Neopterygii</taxon>
        <taxon>Teleostei</taxon>
        <taxon>Clupei</taxon>
        <taxon>Clupeiformes</taxon>
        <taxon>Clupeoidei</taxon>
        <taxon>Clupeidae</taxon>
        <taxon>Alosa</taxon>
    </lineage>
</organism>
<gene>
    <name evidence="1" type="ORF">AALO_G00290760</name>
</gene>
<comment type="caution">
    <text evidence="1">The sequence shown here is derived from an EMBL/GenBank/DDBJ whole genome shotgun (WGS) entry which is preliminary data.</text>
</comment>
<proteinExistence type="predicted"/>
<keyword evidence="2" id="KW-1185">Reference proteome</keyword>
<dbReference type="Gene3D" id="1.20.5.190">
    <property type="match status" value="2"/>
</dbReference>
<dbReference type="SUPFAM" id="SSF52540">
    <property type="entry name" value="P-loop containing nucleoside triphosphate hydrolases"/>
    <property type="match status" value="1"/>
</dbReference>
<dbReference type="Pfam" id="PF00612">
    <property type="entry name" value="IQ"/>
    <property type="match status" value="3"/>
</dbReference>
<dbReference type="GO" id="GO:0005516">
    <property type="term" value="F:calmodulin binding"/>
    <property type="evidence" value="ECO:0007669"/>
    <property type="project" value="InterPro"/>
</dbReference>
<evidence type="ECO:0000313" key="1">
    <source>
        <dbReference type="EMBL" id="KAG5261980.1"/>
    </source>
</evidence>
<evidence type="ECO:0008006" key="3">
    <source>
        <dbReference type="Google" id="ProtNLM"/>
    </source>
</evidence>
<dbReference type="EMBL" id="JADWDJ010000023">
    <property type="protein sequence ID" value="KAG5261980.1"/>
    <property type="molecule type" value="Genomic_DNA"/>
</dbReference>
<dbReference type="AlphaFoldDB" id="A0AAV6FLL1"/>
<accession>A0AAV6FLL1</accession>
<dbReference type="InterPro" id="IPR027417">
    <property type="entry name" value="P-loop_NTPase"/>
</dbReference>
<dbReference type="InterPro" id="IPR028765">
    <property type="entry name" value="IQCB1"/>
</dbReference>
<dbReference type="InterPro" id="IPR000048">
    <property type="entry name" value="IQ_motif_EF-hand-BS"/>
</dbReference>
<dbReference type="Proteomes" id="UP000823561">
    <property type="component" value="Chromosome 23"/>
</dbReference>
<dbReference type="PANTHER" id="PTHR15673">
    <property type="entry name" value="IQ CALMODULIN-BINDING MOTIF CONTAINING PROTEIN 1"/>
    <property type="match status" value="1"/>
</dbReference>